<organism evidence="2 3">
    <name type="scientific">Populus trichocarpa</name>
    <name type="common">Western balsam poplar</name>
    <name type="synonym">Populus balsamifera subsp. trichocarpa</name>
    <dbReference type="NCBI Taxonomy" id="3694"/>
    <lineage>
        <taxon>Eukaryota</taxon>
        <taxon>Viridiplantae</taxon>
        <taxon>Streptophyta</taxon>
        <taxon>Embryophyta</taxon>
        <taxon>Tracheophyta</taxon>
        <taxon>Spermatophyta</taxon>
        <taxon>Magnoliopsida</taxon>
        <taxon>eudicotyledons</taxon>
        <taxon>Gunneridae</taxon>
        <taxon>Pentapetalae</taxon>
        <taxon>rosids</taxon>
        <taxon>fabids</taxon>
        <taxon>Malpighiales</taxon>
        <taxon>Salicaceae</taxon>
        <taxon>Saliceae</taxon>
        <taxon>Populus</taxon>
    </lineage>
</organism>
<name>A0A2K2B6G5_POPTR</name>
<dbReference type="EMBL" id="CM009292">
    <property type="protein sequence ID" value="PNT45364.1"/>
    <property type="molecule type" value="Genomic_DNA"/>
</dbReference>
<dbReference type="ExpressionAtlas" id="A0A2K2B6G5">
    <property type="expression patterns" value="differential"/>
</dbReference>
<dbReference type="STRING" id="3694.A0A2K2B6G5"/>
<dbReference type="PANTHER" id="PTHR36723">
    <property type="entry name" value="F22C12.19"/>
    <property type="match status" value="1"/>
</dbReference>
<dbReference type="AlphaFoldDB" id="A0A2K2B6G5"/>
<evidence type="ECO:0000313" key="2">
    <source>
        <dbReference type="EMBL" id="PNT45364.1"/>
    </source>
</evidence>
<feature type="compositionally biased region" description="Polar residues" evidence="1">
    <location>
        <begin position="125"/>
        <end position="135"/>
    </location>
</feature>
<evidence type="ECO:0000313" key="3">
    <source>
        <dbReference type="Proteomes" id="UP000006729"/>
    </source>
</evidence>
<gene>
    <name evidence="2" type="ORF">POPTR_003G133100</name>
</gene>
<proteinExistence type="predicted"/>
<dbReference type="FunCoup" id="A0A2K2B6G5">
    <property type="interactions" value="2087"/>
</dbReference>
<accession>A0A2K2B6G5</accession>
<dbReference type="InParanoid" id="A0A2K2B6G5"/>
<feature type="region of interest" description="Disordered" evidence="1">
    <location>
        <begin position="200"/>
        <end position="219"/>
    </location>
</feature>
<sequence>MDASVELNYPVDVVVSAAAAAAKKNKSFVMGSDEVFGRDNNNDNNDNIRVSTLVGKEVVEVEESILVNPRAAAASIQHCSSLFAQKDETSSLTALESISWEKVLPLEHREDVIKKPSSPIGDISKQLNCSGSNGPSWIPRSEEVQVQRRGGKVTRSSSGCSKRPRLSPFEDSTGPAGVADPKDSSDKLGSHPTEIDCNEKTQSAKKKNNFGRKRGDRRHSKVTLKTKFDSFSVKAGLASFGSAGGGNSYFGLCGLKTDDHDITKLVDHISLNDVLDGTYECPSLGKDKGKKAINATENILHSVVKACFILHFSRPAQLQNFAETDVYSNEKMPPCPSYSVSIVENGDSSATDISSFTKDSCNKPETPANLLDFSFDQPKDTLDRLALPPPKDLESLLLDATKLAASSRHAPDPRPGKQTSRQASLPAFPWSHTFSGQHSRTNSDAVKCSPSRSTCQGRWVRIGDSFNSPGCASDTLTNLESCAYDETLVPSQVTKLAVLGNNVDSLKPWCGWGLSSSQASMTSHVLLESEDDLKSQGRVERCPRLLEAAQTLYDIATHVARLNQDGILRRPKELLQKAMKARRTKSIEKPDDVSAASTSSMGSDHKWRSGMDQIKPTKRPKPSTIRDKKDLDHIDSVRKGPINWSAPKSRRASPIKLIRDSIAESRHSAAYILKEACMMPPPPAKVLNRTCNGQQKVRKLMQMD</sequence>
<dbReference type="PANTHER" id="PTHR36723:SF1">
    <property type="entry name" value="F22C12.19"/>
    <property type="match status" value="1"/>
</dbReference>
<feature type="region of interest" description="Disordered" evidence="1">
    <location>
        <begin position="114"/>
        <end position="195"/>
    </location>
</feature>
<evidence type="ECO:0000256" key="1">
    <source>
        <dbReference type="SAM" id="MobiDB-lite"/>
    </source>
</evidence>
<reference evidence="2 3" key="1">
    <citation type="journal article" date="2006" name="Science">
        <title>The genome of black cottonwood, Populus trichocarpa (Torr. &amp; Gray).</title>
        <authorList>
            <person name="Tuskan G.A."/>
            <person name="Difazio S."/>
            <person name="Jansson S."/>
            <person name="Bohlmann J."/>
            <person name="Grigoriev I."/>
            <person name="Hellsten U."/>
            <person name="Putnam N."/>
            <person name="Ralph S."/>
            <person name="Rombauts S."/>
            <person name="Salamov A."/>
            <person name="Schein J."/>
            <person name="Sterck L."/>
            <person name="Aerts A."/>
            <person name="Bhalerao R.R."/>
            <person name="Bhalerao R.P."/>
            <person name="Blaudez D."/>
            <person name="Boerjan W."/>
            <person name="Brun A."/>
            <person name="Brunner A."/>
            <person name="Busov V."/>
            <person name="Campbell M."/>
            <person name="Carlson J."/>
            <person name="Chalot M."/>
            <person name="Chapman J."/>
            <person name="Chen G.L."/>
            <person name="Cooper D."/>
            <person name="Coutinho P.M."/>
            <person name="Couturier J."/>
            <person name="Covert S."/>
            <person name="Cronk Q."/>
            <person name="Cunningham R."/>
            <person name="Davis J."/>
            <person name="Degroeve S."/>
            <person name="Dejardin A."/>
            <person name="Depamphilis C."/>
            <person name="Detter J."/>
            <person name="Dirks B."/>
            <person name="Dubchak I."/>
            <person name="Duplessis S."/>
            <person name="Ehlting J."/>
            <person name="Ellis B."/>
            <person name="Gendler K."/>
            <person name="Goodstein D."/>
            <person name="Gribskov M."/>
            <person name="Grimwood J."/>
            <person name="Groover A."/>
            <person name="Gunter L."/>
            <person name="Hamberger B."/>
            <person name="Heinze B."/>
            <person name="Helariutta Y."/>
            <person name="Henrissat B."/>
            <person name="Holligan D."/>
            <person name="Holt R."/>
            <person name="Huang W."/>
            <person name="Islam-Faridi N."/>
            <person name="Jones S."/>
            <person name="Jones-Rhoades M."/>
            <person name="Jorgensen R."/>
            <person name="Joshi C."/>
            <person name="Kangasjarvi J."/>
            <person name="Karlsson J."/>
            <person name="Kelleher C."/>
            <person name="Kirkpatrick R."/>
            <person name="Kirst M."/>
            <person name="Kohler A."/>
            <person name="Kalluri U."/>
            <person name="Larimer F."/>
            <person name="Leebens-Mack J."/>
            <person name="Leple J.C."/>
            <person name="Locascio P."/>
            <person name="Lou Y."/>
            <person name="Lucas S."/>
            <person name="Martin F."/>
            <person name="Montanini B."/>
            <person name="Napoli C."/>
            <person name="Nelson D.R."/>
            <person name="Nelson C."/>
            <person name="Nieminen K."/>
            <person name="Nilsson O."/>
            <person name="Pereda V."/>
            <person name="Peter G."/>
            <person name="Philippe R."/>
            <person name="Pilate G."/>
            <person name="Poliakov A."/>
            <person name="Razumovskaya J."/>
            <person name="Richardson P."/>
            <person name="Rinaldi C."/>
            <person name="Ritland K."/>
            <person name="Rouze P."/>
            <person name="Ryaboy D."/>
            <person name="Schmutz J."/>
            <person name="Schrader J."/>
            <person name="Segerman B."/>
            <person name="Shin H."/>
            <person name="Siddiqui A."/>
            <person name="Sterky F."/>
            <person name="Terry A."/>
            <person name="Tsai C.J."/>
            <person name="Uberbacher E."/>
            <person name="Unneberg P."/>
            <person name="Vahala J."/>
            <person name="Wall K."/>
            <person name="Wessler S."/>
            <person name="Yang G."/>
            <person name="Yin T."/>
            <person name="Douglas C."/>
            <person name="Marra M."/>
            <person name="Sandberg G."/>
            <person name="Van de Peer Y."/>
            <person name="Rokhsar D."/>
        </authorList>
    </citation>
    <scope>NUCLEOTIDE SEQUENCE [LARGE SCALE GENOMIC DNA]</scope>
    <source>
        <strain evidence="3">cv. Nisqually</strain>
    </source>
</reference>
<keyword evidence="3" id="KW-1185">Reference proteome</keyword>
<feature type="compositionally biased region" description="Basic residues" evidence="1">
    <location>
        <begin position="203"/>
        <end position="219"/>
    </location>
</feature>
<feature type="compositionally biased region" description="Basic and acidic residues" evidence="1">
    <location>
        <begin position="180"/>
        <end position="195"/>
    </location>
</feature>
<dbReference type="Proteomes" id="UP000006729">
    <property type="component" value="Chromosome 3"/>
</dbReference>
<protein>
    <submittedName>
        <fullName evidence="2">Uncharacterized protein</fullName>
    </submittedName>
</protein>
<feature type="region of interest" description="Disordered" evidence="1">
    <location>
        <begin position="580"/>
        <end position="627"/>
    </location>
</feature>